<protein>
    <submittedName>
        <fullName evidence="3">Uncharacterized protein</fullName>
    </submittedName>
</protein>
<keyword evidence="4" id="KW-1185">Reference proteome</keyword>
<reference evidence="3 4" key="1">
    <citation type="submission" date="2019-07" db="EMBL/GenBank/DDBJ databases">
        <authorList>
            <person name="Jastrzebski P J."/>
            <person name="Paukszto L."/>
            <person name="Jastrzebski P J."/>
        </authorList>
    </citation>
    <scope>NUCLEOTIDE SEQUENCE [LARGE SCALE GENOMIC DNA]</scope>
    <source>
        <strain evidence="3 4">WMS-il1</strain>
    </source>
</reference>
<feature type="compositionally biased region" description="Polar residues" evidence="2">
    <location>
        <begin position="23"/>
        <end position="41"/>
    </location>
</feature>
<feature type="region of interest" description="Disordered" evidence="2">
    <location>
        <begin position="628"/>
        <end position="736"/>
    </location>
</feature>
<evidence type="ECO:0000313" key="3">
    <source>
        <dbReference type="EMBL" id="VUZ53843.1"/>
    </source>
</evidence>
<feature type="compositionally biased region" description="Low complexity" evidence="2">
    <location>
        <begin position="645"/>
        <end position="655"/>
    </location>
</feature>
<feature type="coiled-coil region" evidence="1">
    <location>
        <begin position="752"/>
        <end position="786"/>
    </location>
</feature>
<proteinExistence type="predicted"/>
<organism evidence="3 4">
    <name type="scientific">Hymenolepis diminuta</name>
    <name type="common">Rat tapeworm</name>
    <dbReference type="NCBI Taxonomy" id="6216"/>
    <lineage>
        <taxon>Eukaryota</taxon>
        <taxon>Metazoa</taxon>
        <taxon>Spiralia</taxon>
        <taxon>Lophotrochozoa</taxon>
        <taxon>Platyhelminthes</taxon>
        <taxon>Cestoda</taxon>
        <taxon>Eucestoda</taxon>
        <taxon>Cyclophyllidea</taxon>
        <taxon>Hymenolepididae</taxon>
        <taxon>Hymenolepis</taxon>
    </lineage>
</organism>
<feature type="compositionally biased region" description="Polar residues" evidence="2">
    <location>
        <begin position="668"/>
        <end position="705"/>
    </location>
</feature>
<feature type="compositionally biased region" description="Low complexity" evidence="2">
    <location>
        <begin position="426"/>
        <end position="438"/>
    </location>
</feature>
<evidence type="ECO:0000313" key="4">
    <source>
        <dbReference type="Proteomes" id="UP000321570"/>
    </source>
</evidence>
<name>A0A564Z4C9_HYMDI</name>
<gene>
    <name evidence="3" type="ORF">WMSIL1_LOCUS12058</name>
</gene>
<feature type="compositionally biased region" description="Basic and acidic residues" evidence="2">
    <location>
        <begin position="719"/>
        <end position="729"/>
    </location>
</feature>
<feature type="region of interest" description="Disordered" evidence="2">
    <location>
        <begin position="55"/>
        <end position="78"/>
    </location>
</feature>
<feature type="region of interest" description="Disordered" evidence="2">
    <location>
        <begin position="543"/>
        <end position="613"/>
    </location>
</feature>
<feature type="compositionally biased region" description="Polar residues" evidence="2">
    <location>
        <begin position="628"/>
        <end position="640"/>
    </location>
</feature>
<dbReference type="Proteomes" id="UP000321570">
    <property type="component" value="Unassembled WGS sequence"/>
</dbReference>
<feature type="compositionally biased region" description="Polar residues" evidence="2">
    <location>
        <begin position="147"/>
        <end position="158"/>
    </location>
</feature>
<feature type="compositionally biased region" description="Gly residues" evidence="2">
    <location>
        <begin position="10"/>
        <end position="20"/>
    </location>
</feature>
<sequence>MQRYSRGGMYASGGGGGGGTANYPANVSNSQSFQVDSTSPLRVNPGPLARVINHESSYSVAKPTSPVARSDRSFPRSSIKQVRYDNRGSASMEGSWHSRSSSEHSYLSQNFRPQVGFDESPTVFAFSPSTMSPYQQEEAGTDPLTPTGHQQPSNTYFSESPMRRPSRPNVLNRTPDVSRTTDNMYSQLSAMAKLPSKKATQNNTTSSRRGSCLNTSNGGTIQRMQVNGVEQPPLNSDAETIKRRLLEDYQHNRLKAATDYGNTSTSGSRHYPIPPYYDELTHFHAGKAADSGTLKRSQEQPQYGTKRRQSGTVIIPSRSADNCMTRSEYNDRTMDYRGNSTAAINNSTGNGGALNDYLSGSISVITSPTGGRGSTRYVGQSSPSSVIEELQNRFQSTSRSREKRPILKNAPVNQDYSSPVYHRRTATAVSTSTTSLSSKPHHQSELMLPTTSSTEMIFEPPTRAINTASTVRMDPNGTMRAGGPSFRRLQTLYGTSNINQKRYPSDNALDMTYMEEKSQQPSSLMPQFYVSGRKAGTVKIAVRSRSEQTSPTNGPASPRQVFRVAAGGGGGTAYDDSVRSQQVILPQSAPQKNNTSSSVDGPQSEDDENQALPSVREIIRQVEEMTLKNNNSAHNSNTSLDHSHSGGSIMHISRSLSRPVNAEVPSRGANSRSLSASSAQINGGTMGRTHNQNGTYYATSSNSSDYDSHTVGRGYATTRRGDFDSDNRRSAGQSAAHVARKGDMIANLPQDYQKLLEAFLEQRKEIQRLRKEMADKDRLIASLQKDIHLYEPWR</sequence>
<evidence type="ECO:0000256" key="2">
    <source>
        <dbReference type="SAM" id="MobiDB-lite"/>
    </source>
</evidence>
<feature type="region of interest" description="Disordered" evidence="2">
    <location>
        <begin position="288"/>
        <end position="309"/>
    </location>
</feature>
<feature type="region of interest" description="Disordered" evidence="2">
    <location>
        <begin position="425"/>
        <end position="445"/>
    </location>
</feature>
<dbReference type="AlphaFoldDB" id="A0A564Z4C9"/>
<feature type="region of interest" description="Disordered" evidence="2">
    <location>
        <begin position="1"/>
        <end position="42"/>
    </location>
</feature>
<accession>A0A564Z4C9</accession>
<evidence type="ECO:0000256" key="1">
    <source>
        <dbReference type="SAM" id="Coils"/>
    </source>
</evidence>
<feature type="compositionally biased region" description="Polar residues" evidence="2">
    <location>
        <begin position="198"/>
        <end position="225"/>
    </location>
</feature>
<keyword evidence="1" id="KW-0175">Coiled coil</keyword>
<dbReference type="EMBL" id="CABIJS010000577">
    <property type="protein sequence ID" value="VUZ53843.1"/>
    <property type="molecule type" value="Genomic_DNA"/>
</dbReference>
<feature type="region of interest" description="Disordered" evidence="2">
    <location>
        <begin position="127"/>
        <end position="236"/>
    </location>
</feature>
<feature type="compositionally biased region" description="Polar residues" evidence="2">
    <location>
        <begin position="169"/>
        <end position="189"/>
    </location>
</feature>
<feature type="compositionally biased region" description="Polar residues" evidence="2">
    <location>
        <begin position="579"/>
        <end position="601"/>
    </location>
</feature>